<dbReference type="Proteomes" id="UP001256588">
    <property type="component" value="Unassembled WGS sequence"/>
</dbReference>
<dbReference type="EMBL" id="JAVDWO010000001">
    <property type="protein sequence ID" value="MDR7191489.1"/>
    <property type="molecule type" value="Genomic_DNA"/>
</dbReference>
<feature type="transmembrane region" description="Helical" evidence="1">
    <location>
        <begin position="6"/>
        <end position="25"/>
    </location>
</feature>
<name>A0ABU1XRV1_9GAMM</name>
<keyword evidence="1" id="KW-1133">Transmembrane helix</keyword>
<organism evidence="2 3">
    <name type="scientific">Luteimonas terrae</name>
    <dbReference type="NCBI Taxonomy" id="1530191"/>
    <lineage>
        <taxon>Bacteria</taxon>
        <taxon>Pseudomonadati</taxon>
        <taxon>Pseudomonadota</taxon>
        <taxon>Gammaproteobacteria</taxon>
        <taxon>Lysobacterales</taxon>
        <taxon>Lysobacteraceae</taxon>
        <taxon>Luteimonas</taxon>
    </lineage>
</organism>
<evidence type="ECO:0000256" key="1">
    <source>
        <dbReference type="SAM" id="Phobius"/>
    </source>
</evidence>
<sequence>MSLVEVMIAMVLGLIVVGAAFAVFLSNQQSYTANEGLNRVQEGARVGLELIARDIRAAGGSACSNASELTGGSGAEQAFRDTPVAGDAVSLTVTSAEDSAYRIASASATTLTLEAGQVDGDDATNAFAVGDTLLLCNARKSFIVDATAVSGLDITHDALPGGYDIGSDEFAGLATVAVARFRNARWFVAGNTRGTSSLWVSREGGSNEEVVEGVNAIAFQYRSVGGAYTAAPTAGNIDAVHVQITLAGAPVDGQAVSRTASSVVNVRARTL</sequence>
<evidence type="ECO:0000313" key="3">
    <source>
        <dbReference type="Proteomes" id="UP001256588"/>
    </source>
</evidence>
<gene>
    <name evidence="2" type="ORF">J2W68_000191</name>
</gene>
<keyword evidence="1" id="KW-0472">Membrane</keyword>
<proteinExistence type="predicted"/>
<protein>
    <submittedName>
        <fullName evidence="2">Type IV pilus assembly protein PilW</fullName>
    </submittedName>
</protein>
<comment type="caution">
    <text evidence="2">The sequence shown here is derived from an EMBL/GenBank/DDBJ whole genome shotgun (WGS) entry which is preliminary data.</text>
</comment>
<keyword evidence="1" id="KW-0812">Transmembrane</keyword>
<evidence type="ECO:0000313" key="2">
    <source>
        <dbReference type="EMBL" id="MDR7191489.1"/>
    </source>
</evidence>
<keyword evidence="3" id="KW-1185">Reference proteome</keyword>
<accession>A0ABU1XRV1</accession>
<reference evidence="2 3" key="1">
    <citation type="submission" date="2023-07" db="EMBL/GenBank/DDBJ databases">
        <title>Sorghum-associated microbial communities from plants grown in Nebraska, USA.</title>
        <authorList>
            <person name="Schachtman D."/>
        </authorList>
    </citation>
    <scope>NUCLEOTIDE SEQUENCE [LARGE SCALE GENOMIC DNA]</scope>
    <source>
        <strain evidence="2 3">4099</strain>
    </source>
</reference>